<dbReference type="AlphaFoldDB" id="A0A374P8T6"/>
<evidence type="ECO:0000313" key="5">
    <source>
        <dbReference type="Proteomes" id="UP000261023"/>
    </source>
</evidence>
<dbReference type="EMBL" id="QSSQ01000002">
    <property type="protein sequence ID" value="RGM07734.1"/>
    <property type="molecule type" value="Genomic_DNA"/>
</dbReference>
<gene>
    <name evidence="2" type="ORF">DWX31_00660</name>
    <name evidence="4" type="ORF">DXC39_04455</name>
    <name evidence="3" type="ORF">DXD79_10720</name>
</gene>
<dbReference type="Proteomes" id="UP000261257">
    <property type="component" value="Unassembled WGS sequence"/>
</dbReference>
<evidence type="ECO:0000313" key="4">
    <source>
        <dbReference type="EMBL" id="RGM07734.1"/>
    </source>
</evidence>
<accession>A0A374P8T6</accession>
<keyword evidence="1" id="KW-0472">Membrane</keyword>
<dbReference type="Proteomes" id="UP000261023">
    <property type="component" value="Unassembled WGS sequence"/>
</dbReference>
<evidence type="ECO:0000313" key="2">
    <source>
        <dbReference type="EMBL" id="RGD72398.1"/>
    </source>
</evidence>
<dbReference type="Proteomes" id="UP000263014">
    <property type="component" value="Unassembled WGS sequence"/>
</dbReference>
<keyword evidence="1" id="KW-0812">Transmembrane</keyword>
<evidence type="ECO:0000313" key="6">
    <source>
        <dbReference type="Proteomes" id="UP000261257"/>
    </source>
</evidence>
<keyword evidence="1" id="KW-1133">Transmembrane helix</keyword>
<reference evidence="5 6" key="1">
    <citation type="submission" date="2018-08" db="EMBL/GenBank/DDBJ databases">
        <title>A genome reference for cultivated species of the human gut microbiota.</title>
        <authorList>
            <person name="Zou Y."/>
            <person name="Xue W."/>
            <person name="Luo G."/>
        </authorList>
    </citation>
    <scope>NUCLEOTIDE SEQUENCE [LARGE SCALE GENOMIC DNA]</scope>
    <source>
        <strain evidence="2 5">AF19-13AC</strain>
        <strain evidence="4 6">TF05-11AC</strain>
        <strain evidence="3 7">TM09-12</strain>
    </source>
</reference>
<dbReference type="EMBL" id="QSON01000004">
    <property type="protein sequence ID" value="RGJ05355.1"/>
    <property type="molecule type" value="Genomic_DNA"/>
</dbReference>
<evidence type="ECO:0000256" key="1">
    <source>
        <dbReference type="SAM" id="Phobius"/>
    </source>
</evidence>
<name>A0A374P8T6_9FIRM</name>
<feature type="transmembrane region" description="Helical" evidence="1">
    <location>
        <begin position="21"/>
        <end position="41"/>
    </location>
</feature>
<evidence type="ECO:0000313" key="7">
    <source>
        <dbReference type="Proteomes" id="UP000263014"/>
    </source>
</evidence>
<evidence type="ECO:0000313" key="3">
    <source>
        <dbReference type="EMBL" id="RGJ05355.1"/>
    </source>
</evidence>
<comment type="caution">
    <text evidence="3">The sequence shown here is derived from an EMBL/GenBank/DDBJ whole genome shotgun (WGS) entry which is preliminary data.</text>
</comment>
<organism evidence="3 7">
    <name type="scientific">Hungatella hathewayi</name>
    <dbReference type="NCBI Taxonomy" id="154046"/>
    <lineage>
        <taxon>Bacteria</taxon>
        <taxon>Bacillati</taxon>
        <taxon>Bacillota</taxon>
        <taxon>Clostridia</taxon>
        <taxon>Lachnospirales</taxon>
        <taxon>Lachnospiraceae</taxon>
        <taxon>Hungatella</taxon>
    </lineage>
</organism>
<dbReference type="EMBL" id="QTJW01000001">
    <property type="protein sequence ID" value="RGD72398.1"/>
    <property type="molecule type" value="Genomic_DNA"/>
</dbReference>
<proteinExistence type="predicted"/>
<protein>
    <submittedName>
        <fullName evidence="3">Synaptobrevin-B</fullName>
    </submittedName>
</protein>
<sequence>MREVNIMINFNDKKNRKVVSIVLIAVVILLIVAMVLPMMLVR</sequence>